<evidence type="ECO:0000313" key="1">
    <source>
        <dbReference type="EMBL" id="KIQ62749.1"/>
    </source>
</evidence>
<dbReference type="STRING" id="2064.TR51_27775"/>
<protein>
    <recommendedName>
        <fullName evidence="3">Polyketide cyclase</fullName>
    </recommendedName>
</protein>
<dbReference type="Gene3D" id="3.30.530.20">
    <property type="match status" value="1"/>
</dbReference>
<reference evidence="1 2" key="1">
    <citation type="submission" date="2015-02" db="EMBL/GenBank/DDBJ databases">
        <title>Draft genome sequence of Kitasatospora griseola MF730-N6, a bafilomycin, terpentecin and satosporin producer.</title>
        <authorList>
            <person name="Arens J.C."/>
            <person name="Haltli B."/>
            <person name="Kerr R.G."/>
        </authorList>
    </citation>
    <scope>NUCLEOTIDE SEQUENCE [LARGE SCALE GENOMIC DNA]</scope>
    <source>
        <strain evidence="1 2">MF730-N6</strain>
    </source>
</reference>
<dbReference type="SUPFAM" id="SSF55961">
    <property type="entry name" value="Bet v1-like"/>
    <property type="match status" value="1"/>
</dbReference>
<name>A0A0D0PJT0_KITGR</name>
<dbReference type="CDD" id="cd07821">
    <property type="entry name" value="PYR_PYL_RCAR_like"/>
    <property type="match status" value="1"/>
</dbReference>
<dbReference type="EMBL" id="JXZB01000004">
    <property type="protein sequence ID" value="KIQ62749.1"/>
    <property type="molecule type" value="Genomic_DNA"/>
</dbReference>
<gene>
    <name evidence="1" type="ORF">TR51_27775</name>
</gene>
<comment type="caution">
    <text evidence="1">The sequence shown here is derived from an EMBL/GenBank/DDBJ whole genome shotgun (WGS) entry which is preliminary data.</text>
</comment>
<dbReference type="AlphaFoldDB" id="A0A0D0PJT0"/>
<proteinExistence type="predicted"/>
<organism evidence="1 2">
    <name type="scientific">Kitasatospora griseola</name>
    <name type="common">Streptomyces griseolosporeus</name>
    <dbReference type="NCBI Taxonomy" id="2064"/>
    <lineage>
        <taxon>Bacteria</taxon>
        <taxon>Bacillati</taxon>
        <taxon>Actinomycetota</taxon>
        <taxon>Actinomycetes</taxon>
        <taxon>Kitasatosporales</taxon>
        <taxon>Streptomycetaceae</taxon>
        <taxon>Kitasatospora</taxon>
    </lineage>
</organism>
<dbReference type="InterPro" id="IPR023393">
    <property type="entry name" value="START-like_dom_sf"/>
</dbReference>
<keyword evidence="2" id="KW-1185">Reference proteome</keyword>
<dbReference type="InterPro" id="IPR019587">
    <property type="entry name" value="Polyketide_cyclase/dehydratase"/>
</dbReference>
<dbReference type="Pfam" id="PF10604">
    <property type="entry name" value="Polyketide_cyc2"/>
    <property type="match status" value="1"/>
</dbReference>
<sequence length="136" mass="14557">MASIVLETVIEADAAEVWAVIGDFEQGPPRMAPGFVTGTELTADDVRTVTFANGDVIDERLVSLDHEAQRIVWAVIGGTVRPLHDNASLQVVAESERLSRLVWIRDVLPDELAPPLAATMADGLAVIRETLSAGQA</sequence>
<dbReference type="RefSeq" id="WP_043914988.1">
    <property type="nucleotide sequence ID" value="NZ_CP173360.1"/>
</dbReference>
<dbReference type="OrthoDB" id="6024794at2"/>
<evidence type="ECO:0000313" key="2">
    <source>
        <dbReference type="Proteomes" id="UP000032066"/>
    </source>
</evidence>
<dbReference type="PATRIC" id="fig|2064.6.peg.5894"/>
<evidence type="ECO:0008006" key="3">
    <source>
        <dbReference type="Google" id="ProtNLM"/>
    </source>
</evidence>
<accession>A0A0D0PJT0</accession>
<dbReference type="Proteomes" id="UP000032066">
    <property type="component" value="Unassembled WGS sequence"/>
</dbReference>